<evidence type="ECO:0000313" key="4">
    <source>
        <dbReference type="EMBL" id="MDJ1485368.1"/>
    </source>
</evidence>
<reference evidence="4" key="1">
    <citation type="submission" date="2023-05" db="EMBL/GenBank/DDBJ databases">
        <authorList>
            <person name="Zhang X."/>
        </authorList>
    </citation>
    <scope>NUCLEOTIDE SEQUENCE</scope>
    <source>
        <strain evidence="4">YF14B1</strain>
    </source>
</reference>
<sequence length="235" mass="26955">MKILIVEDEGRIARRLERMTRQFFIDTLNVLHICESLEEGQAYLTTHTFDLVLLDLNLNGVDGFELLKTVVSESFHTIIVSAYKDKAITAFEYGVLDFVPKPFSEDRLSQAFLRVSAKEKVPSRGVRFLAVKKKGNSILIDVQEICYIKGAGIYSELHLKNGKKEIHDKSLERLEQLLPQTFERIHKSYLIETSQIKEIIVQSGSSYKVMLTNGKLLPVGRTRYKMLRTKLFGEE</sequence>
<dbReference type="EMBL" id="JASJOS010000019">
    <property type="protein sequence ID" value="MDJ1485368.1"/>
    <property type="molecule type" value="Genomic_DNA"/>
</dbReference>
<dbReference type="InterPro" id="IPR011006">
    <property type="entry name" value="CheY-like_superfamily"/>
</dbReference>
<name>A0AAE3QXQ5_9BACT</name>
<dbReference type="Gene3D" id="3.40.50.2300">
    <property type="match status" value="1"/>
</dbReference>
<evidence type="ECO:0000259" key="2">
    <source>
        <dbReference type="PROSITE" id="PS50110"/>
    </source>
</evidence>
<dbReference type="InterPro" id="IPR001789">
    <property type="entry name" value="Sig_transdc_resp-reg_receiver"/>
</dbReference>
<evidence type="ECO:0000313" key="5">
    <source>
        <dbReference type="Proteomes" id="UP001241110"/>
    </source>
</evidence>
<dbReference type="SMART" id="SM00850">
    <property type="entry name" value="LytTR"/>
    <property type="match status" value="1"/>
</dbReference>
<dbReference type="Proteomes" id="UP001241110">
    <property type="component" value="Unassembled WGS sequence"/>
</dbReference>
<gene>
    <name evidence="4" type="ORF">QNI16_33060</name>
</gene>
<dbReference type="PROSITE" id="PS50930">
    <property type="entry name" value="HTH_LYTTR"/>
    <property type="match status" value="1"/>
</dbReference>
<feature type="domain" description="Response regulatory" evidence="2">
    <location>
        <begin position="2"/>
        <end position="116"/>
    </location>
</feature>
<feature type="domain" description="HTH LytTR-type" evidence="3">
    <location>
        <begin position="129"/>
        <end position="233"/>
    </location>
</feature>
<dbReference type="InterPro" id="IPR046947">
    <property type="entry name" value="LytR-like"/>
</dbReference>
<dbReference type="SMART" id="SM00448">
    <property type="entry name" value="REC"/>
    <property type="match status" value="1"/>
</dbReference>
<dbReference type="PANTHER" id="PTHR37299">
    <property type="entry name" value="TRANSCRIPTIONAL REGULATOR-RELATED"/>
    <property type="match status" value="1"/>
</dbReference>
<feature type="modified residue" description="4-aspartylphosphate" evidence="1">
    <location>
        <position position="55"/>
    </location>
</feature>
<evidence type="ECO:0000256" key="1">
    <source>
        <dbReference type="PROSITE-ProRule" id="PRU00169"/>
    </source>
</evidence>
<dbReference type="PROSITE" id="PS50110">
    <property type="entry name" value="RESPONSE_REGULATORY"/>
    <property type="match status" value="1"/>
</dbReference>
<dbReference type="RefSeq" id="WP_313987833.1">
    <property type="nucleotide sequence ID" value="NZ_JASJOS010000019.1"/>
</dbReference>
<dbReference type="SUPFAM" id="SSF52172">
    <property type="entry name" value="CheY-like"/>
    <property type="match status" value="1"/>
</dbReference>
<keyword evidence="1" id="KW-0597">Phosphoprotein</keyword>
<evidence type="ECO:0000259" key="3">
    <source>
        <dbReference type="PROSITE" id="PS50930"/>
    </source>
</evidence>
<comment type="caution">
    <text evidence="4">The sequence shown here is derived from an EMBL/GenBank/DDBJ whole genome shotgun (WGS) entry which is preliminary data.</text>
</comment>
<dbReference type="Pfam" id="PF04397">
    <property type="entry name" value="LytTR"/>
    <property type="match status" value="1"/>
</dbReference>
<keyword evidence="4" id="KW-0238">DNA-binding</keyword>
<proteinExistence type="predicted"/>
<dbReference type="GO" id="GO:0000156">
    <property type="term" value="F:phosphorelay response regulator activity"/>
    <property type="evidence" value="ECO:0007669"/>
    <property type="project" value="InterPro"/>
</dbReference>
<organism evidence="4 5">
    <name type="scientific">Xanthocytophaga flava</name>
    <dbReference type="NCBI Taxonomy" id="3048013"/>
    <lineage>
        <taxon>Bacteria</taxon>
        <taxon>Pseudomonadati</taxon>
        <taxon>Bacteroidota</taxon>
        <taxon>Cytophagia</taxon>
        <taxon>Cytophagales</taxon>
        <taxon>Rhodocytophagaceae</taxon>
        <taxon>Xanthocytophaga</taxon>
    </lineage>
</organism>
<dbReference type="Pfam" id="PF00072">
    <property type="entry name" value="Response_reg"/>
    <property type="match status" value="1"/>
</dbReference>
<dbReference type="Gene3D" id="2.40.50.1020">
    <property type="entry name" value="LytTr DNA-binding domain"/>
    <property type="match status" value="1"/>
</dbReference>
<accession>A0AAE3QXQ5</accession>
<dbReference type="InterPro" id="IPR007492">
    <property type="entry name" value="LytTR_DNA-bd_dom"/>
</dbReference>
<dbReference type="GO" id="GO:0003677">
    <property type="term" value="F:DNA binding"/>
    <property type="evidence" value="ECO:0007669"/>
    <property type="project" value="UniProtKB-KW"/>
</dbReference>
<protein>
    <submittedName>
        <fullName evidence="4">LytTR family DNA-binding domain-containing protein</fullName>
    </submittedName>
</protein>
<dbReference type="PANTHER" id="PTHR37299:SF1">
    <property type="entry name" value="STAGE 0 SPORULATION PROTEIN A HOMOLOG"/>
    <property type="match status" value="1"/>
</dbReference>
<dbReference type="AlphaFoldDB" id="A0AAE3QXQ5"/>